<dbReference type="OrthoDB" id="7867220at2"/>
<dbReference type="PANTHER" id="PTHR35530:SF2">
    <property type="entry name" value="BSL4019 PROTEIN"/>
    <property type="match status" value="1"/>
</dbReference>
<sequence length="80" mass="8042">MPVVTIQTPAGALSEVQKAALISKVTDVVVEVEGFPALRPSVHVLIEEVPAGGYGVGGHAVDVEKAKAALAKAAAKTEPG</sequence>
<dbReference type="InterPro" id="IPR014347">
    <property type="entry name" value="Tautomerase/MIF_sf"/>
</dbReference>
<dbReference type="Pfam" id="PF01361">
    <property type="entry name" value="Tautomerase"/>
    <property type="match status" value="1"/>
</dbReference>
<accession>A0A4S2H063</accession>
<comment type="caution">
    <text evidence="4">The sequence shown here is derived from an EMBL/GenBank/DDBJ whole genome shotgun (WGS) entry which is preliminary data.</text>
</comment>
<keyword evidence="2" id="KW-0413">Isomerase</keyword>
<protein>
    <submittedName>
        <fullName evidence="4">4-oxalocrotonate tautomerase family protein</fullName>
    </submittedName>
</protein>
<dbReference type="SUPFAM" id="SSF55331">
    <property type="entry name" value="Tautomerase/MIF"/>
    <property type="match status" value="1"/>
</dbReference>
<organism evidence="4 5">
    <name type="scientific">Marinicauda algicola</name>
    <dbReference type="NCBI Taxonomy" id="2029849"/>
    <lineage>
        <taxon>Bacteria</taxon>
        <taxon>Pseudomonadati</taxon>
        <taxon>Pseudomonadota</taxon>
        <taxon>Alphaproteobacteria</taxon>
        <taxon>Maricaulales</taxon>
        <taxon>Maricaulaceae</taxon>
        <taxon>Marinicauda</taxon>
    </lineage>
</organism>
<feature type="domain" description="4-oxalocrotonate tautomerase-like" evidence="3">
    <location>
        <begin position="2"/>
        <end position="61"/>
    </location>
</feature>
<dbReference type="PANTHER" id="PTHR35530">
    <property type="entry name" value="TAUTOMERASE-RELATED"/>
    <property type="match status" value="1"/>
</dbReference>
<evidence type="ECO:0000259" key="3">
    <source>
        <dbReference type="Pfam" id="PF01361"/>
    </source>
</evidence>
<dbReference type="GO" id="GO:0016853">
    <property type="term" value="F:isomerase activity"/>
    <property type="evidence" value="ECO:0007669"/>
    <property type="project" value="UniProtKB-KW"/>
</dbReference>
<comment type="similarity">
    <text evidence="1">Belongs to the 4-oxalocrotonate tautomerase family.</text>
</comment>
<evidence type="ECO:0000256" key="1">
    <source>
        <dbReference type="ARBA" id="ARBA00006723"/>
    </source>
</evidence>
<dbReference type="Proteomes" id="UP000308054">
    <property type="component" value="Unassembled WGS sequence"/>
</dbReference>
<dbReference type="Gene3D" id="3.30.429.10">
    <property type="entry name" value="Macrophage Migration Inhibitory Factor"/>
    <property type="match status" value="1"/>
</dbReference>
<name>A0A4S2H063_9PROT</name>
<gene>
    <name evidence="4" type="ORF">E5163_06385</name>
</gene>
<dbReference type="RefSeq" id="WP_135995302.1">
    <property type="nucleotide sequence ID" value="NZ_CP071057.1"/>
</dbReference>
<evidence type="ECO:0000313" key="4">
    <source>
        <dbReference type="EMBL" id="TGY88763.1"/>
    </source>
</evidence>
<evidence type="ECO:0000256" key="2">
    <source>
        <dbReference type="ARBA" id="ARBA00023235"/>
    </source>
</evidence>
<proteinExistence type="inferred from homology"/>
<reference evidence="4 5" key="1">
    <citation type="journal article" date="2017" name="Int. J. Syst. Evol. Microbiol.">
        <title>Marinicauda algicola sp. nov., isolated from a marine red alga Rhodosorus marinus.</title>
        <authorList>
            <person name="Jeong S.E."/>
            <person name="Jeon S.H."/>
            <person name="Chun B.H."/>
            <person name="Kim D.W."/>
            <person name="Jeon C.O."/>
        </authorList>
    </citation>
    <scope>NUCLEOTIDE SEQUENCE [LARGE SCALE GENOMIC DNA]</scope>
    <source>
        <strain evidence="4 5">JCM 31718</strain>
    </source>
</reference>
<dbReference type="EMBL" id="SRXW01000002">
    <property type="protein sequence ID" value="TGY88763.1"/>
    <property type="molecule type" value="Genomic_DNA"/>
</dbReference>
<keyword evidence="5" id="KW-1185">Reference proteome</keyword>
<dbReference type="InterPro" id="IPR004370">
    <property type="entry name" value="4-OT-like_dom"/>
</dbReference>
<dbReference type="AlphaFoldDB" id="A0A4S2H063"/>
<evidence type="ECO:0000313" key="5">
    <source>
        <dbReference type="Proteomes" id="UP000308054"/>
    </source>
</evidence>